<keyword evidence="6 13" id="KW-0237">DNA synthesis</keyword>
<dbReference type="InterPro" id="IPR013344">
    <property type="entry name" value="RNR_NrdJ/NrdZ"/>
</dbReference>
<dbReference type="Gene3D" id="3.20.70.20">
    <property type="match status" value="2"/>
</dbReference>
<dbReference type="Pfam" id="PF08471">
    <property type="entry name" value="Ribonuc_red_2_N"/>
    <property type="match status" value="1"/>
</dbReference>
<reference evidence="18 19" key="1">
    <citation type="journal article" date="2019" name="Nat. Microbiol.">
        <title>Mediterranean grassland soil C-N compound turnover is dependent on rainfall and depth, and is mediated by genomically divergent microorganisms.</title>
        <authorList>
            <person name="Diamond S."/>
            <person name="Andeer P.F."/>
            <person name="Li Z."/>
            <person name="Crits-Christoph A."/>
            <person name="Burstein D."/>
            <person name="Anantharaman K."/>
            <person name="Lane K.R."/>
            <person name="Thomas B.C."/>
            <person name="Pan C."/>
            <person name="Northen T.R."/>
            <person name="Banfield J.F."/>
        </authorList>
    </citation>
    <scope>NUCLEOTIDE SEQUENCE [LARGE SCALE GENOMIC DNA]</scope>
    <source>
        <strain evidence="18">WS_8</strain>
    </source>
</reference>
<keyword evidence="9" id="KW-1015">Disulfide bond</keyword>
<evidence type="ECO:0000259" key="16">
    <source>
        <dbReference type="Pfam" id="PF08471"/>
    </source>
</evidence>
<evidence type="ECO:0000256" key="13">
    <source>
        <dbReference type="RuleBase" id="RU364064"/>
    </source>
</evidence>
<gene>
    <name evidence="18" type="ORF">E6K78_09200</name>
</gene>
<evidence type="ECO:0000256" key="10">
    <source>
        <dbReference type="ARBA" id="ARBA00023285"/>
    </source>
</evidence>
<dbReference type="GO" id="GO:0004748">
    <property type="term" value="F:ribonucleoside-diphosphate reductase activity, thioredoxin disulfide as acceptor"/>
    <property type="evidence" value="ECO:0007669"/>
    <property type="project" value="UniProtKB-EC"/>
</dbReference>
<evidence type="ECO:0000256" key="12">
    <source>
        <dbReference type="ARBA" id="ARBA00047754"/>
    </source>
</evidence>
<sequence length="1059" mass="114955">MTQALTGSAHPSHADQPSASRAGLRVPRHYTRPGVPPLDEVQWERRRTVISNPDGSVVFQMDGVEVPAGWSQLATDIVVSKYFRKAGLQGTPGHETSVRQVVHRLAHTIRGYGETHGGYFASHDDADAFEAELAYMLVRQIGAFNSPVWFNCGLYHEYGIGGSGGNYFWDPASDTPRVTADSYSRPQVSACFIQSVGDDLMSIFELARNEARVFKYGSGTGTNFSRLRGRMEKLSGGGTSSGLMSFLEVLDRGAGATKSGGTTRRAAKMVVLDMDHPEIVDFIRWKVREEKKVGALVAAGYSSDFNGDAYGTVSGQNSNNSVRVPDRFMEAVMNDGAWQTTLRTTGEVYETHRARQMWREIAESAWQCADPGLQFDDTIQRWHTCKDTDRIHATNPCSEFVFLDDTACNLASINLMKFLKEDGSFDVEGYRHANRVFFLAQEILVSFASYPTEKIAQRSHEYRPLGLGYANLGTLLMMQGLPYDSDAARAYAASITAIMTGEAYALSAEIAQSLGPFEGFAINRESMLDVMRMHRDAARTIDASLAPRELRAAAIECWDRAVAGGTTHGYRNAQASVLAPTGTIGLLMDCDTTGVEPDFALVKFKKLAGGGYFKIVNQSVPAALKRLGYDAGTIERIVRYAVGTGSLQGAPHVHRTALLQHGLQAAEIDRIEKALPSMLDVRFAFARGLVSDETLTRLGVSAEARERLGFNALSQLGFTPAQIDEANAHICGRLTVEGAPGLKSEHLPVFDCANRCGPHGTRFIQPMGHVRMMGAVQPFISGAISKTVNLPEDAAVQDVEQIYFESWKQGLKAVALYRDGSKLSQPLATGKKVEEPETAPPPKLQRRRLPKRRHGFTQEARIAGHKVFVRSGEYEDGTLGEIFIDMHKEGAAFRSMMNCFAISVSMGLQYGVPLEDLVDQFVFTRFEPQGRVEGHENLRACTSVVDYVFRVLGIEYLGRTDLAHIVTDDLKGAPVPPGHGSHPVGKEHRIANGDNGPSTAVGSAATGATAAIAPVAATDATAASPRARSGALAGDGGPDTMLGKFPGDAPLCDQCGHIT</sequence>
<evidence type="ECO:0000259" key="15">
    <source>
        <dbReference type="Pfam" id="PF02867"/>
    </source>
</evidence>
<dbReference type="NCBIfam" id="NF005122">
    <property type="entry name" value="PRK06556.1"/>
    <property type="match status" value="1"/>
</dbReference>
<keyword evidence="8 13" id="KW-0560">Oxidoreductase</keyword>
<evidence type="ECO:0000256" key="6">
    <source>
        <dbReference type="ARBA" id="ARBA00022634"/>
    </source>
</evidence>
<evidence type="ECO:0000313" key="18">
    <source>
        <dbReference type="EMBL" id="TMQ64455.1"/>
    </source>
</evidence>
<evidence type="ECO:0000256" key="3">
    <source>
        <dbReference type="ARBA" id="ARBA00012274"/>
    </source>
</evidence>
<evidence type="ECO:0000256" key="11">
    <source>
        <dbReference type="ARBA" id="ARBA00025437"/>
    </source>
</evidence>
<evidence type="ECO:0000256" key="2">
    <source>
        <dbReference type="ARBA" id="ARBA00007405"/>
    </source>
</evidence>
<organism evidence="18 19">
    <name type="scientific">Eiseniibacteriota bacterium</name>
    <dbReference type="NCBI Taxonomy" id="2212470"/>
    <lineage>
        <taxon>Bacteria</taxon>
        <taxon>Candidatus Eiseniibacteriota</taxon>
    </lineage>
</organism>
<evidence type="ECO:0000256" key="8">
    <source>
        <dbReference type="ARBA" id="ARBA00023002"/>
    </source>
</evidence>
<dbReference type="EMBL" id="VBOY01000086">
    <property type="protein sequence ID" value="TMQ64455.1"/>
    <property type="molecule type" value="Genomic_DNA"/>
</dbReference>
<feature type="domain" description="Ribonucleotide reductase class II vitamin B12-dependent N-terminal" evidence="16">
    <location>
        <begin position="45"/>
        <end position="140"/>
    </location>
</feature>
<keyword evidence="10 13" id="KW-0170">Cobalt</keyword>
<feature type="domain" description="TSCPD" evidence="17">
    <location>
        <begin position="849"/>
        <end position="953"/>
    </location>
</feature>
<dbReference type="GO" id="GO:0000166">
    <property type="term" value="F:nucleotide binding"/>
    <property type="evidence" value="ECO:0007669"/>
    <property type="project" value="UniProtKB-KW"/>
</dbReference>
<keyword evidence="5 13" id="KW-0846">Cobalamin</keyword>
<dbReference type="PANTHER" id="PTHR43371">
    <property type="entry name" value="VITAMIN B12-DEPENDENT RIBONUCLEOTIDE REDUCTASE"/>
    <property type="match status" value="1"/>
</dbReference>
<dbReference type="InterPro" id="IPR013678">
    <property type="entry name" value="RNR_2_N"/>
</dbReference>
<dbReference type="GO" id="GO:0031419">
    <property type="term" value="F:cobalamin binding"/>
    <property type="evidence" value="ECO:0007669"/>
    <property type="project" value="UniProtKB-KW"/>
</dbReference>
<dbReference type="PANTHER" id="PTHR43371:SF1">
    <property type="entry name" value="RIBONUCLEOSIDE-DIPHOSPHATE REDUCTASE"/>
    <property type="match status" value="1"/>
</dbReference>
<comment type="cofactor">
    <cofactor evidence="1 13">
        <name>adenosylcob(III)alamin</name>
        <dbReference type="ChEBI" id="CHEBI:18408"/>
    </cofactor>
</comment>
<comment type="caution">
    <text evidence="18">The sequence shown here is derived from an EMBL/GenBank/DDBJ whole genome shotgun (WGS) entry which is preliminary data.</text>
</comment>
<dbReference type="GO" id="GO:0071897">
    <property type="term" value="P:DNA biosynthetic process"/>
    <property type="evidence" value="ECO:0007669"/>
    <property type="project" value="UniProtKB-KW"/>
</dbReference>
<evidence type="ECO:0000256" key="5">
    <source>
        <dbReference type="ARBA" id="ARBA00022628"/>
    </source>
</evidence>
<feature type="domain" description="Ribonucleotide reductase large subunit C-terminal" evidence="15">
    <location>
        <begin position="712"/>
        <end position="817"/>
    </location>
</feature>
<comment type="function">
    <text evidence="11 13">Catalyzes the reduction of ribonucleotides to deoxyribonucleotides. May function to provide a pool of deoxyribonucleotide precursors for DNA repair during oxygen limitation and/or for immediate growth after restoration of oxygen.</text>
</comment>
<feature type="region of interest" description="Disordered" evidence="14">
    <location>
        <begin position="826"/>
        <end position="851"/>
    </location>
</feature>
<evidence type="ECO:0000256" key="9">
    <source>
        <dbReference type="ARBA" id="ARBA00023157"/>
    </source>
</evidence>
<dbReference type="Pfam" id="PF12637">
    <property type="entry name" value="TSCPD"/>
    <property type="match status" value="1"/>
</dbReference>
<feature type="domain" description="Ribonucleotide reductase large subunit C-terminal" evidence="15">
    <location>
        <begin position="189"/>
        <end position="657"/>
    </location>
</feature>
<dbReference type="EC" id="1.17.4.1" evidence="3 13"/>
<dbReference type="SUPFAM" id="SSF51998">
    <property type="entry name" value="PFL-like glycyl radical enzymes"/>
    <property type="match status" value="1"/>
</dbReference>
<dbReference type="InterPro" id="IPR050862">
    <property type="entry name" value="RdRp_reductase_class-2"/>
</dbReference>
<dbReference type="AlphaFoldDB" id="A0A538TLI4"/>
<dbReference type="NCBIfam" id="TIGR02504">
    <property type="entry name" value="NrdJ_Z"/>
    <property type="match status" value="1"/>
</dbReference>
<evidence type="ECO:0000313" key="19">
    <source>
        <dbReference type="Proteomes" id="UP000316609"/>
    </source>
</evidence>
<name>A0A538TLI4_UNCEI</name>
<evidence type="ECO:0000256" key="1">
    <source>
        <dbReference type="ARBA" id="ARBA00001922"/>
    </source>
</evidence>
<keyword evidence="7 13" id="KW-0547">Nucleotide-binding</keyword>
<accession>A0A538TLI4</accession>
<evidence type="ECO:0000256" key="14">
    <source>
        <dbReference type="SAM" id="MobiDB-lite"/>
    </source>
</evidence>
<comment type="similarity">
    <text evidence="2 13">Belongs to the ribonucleoside diphosphate reductase class-2 family.</text>
</comment>
<evidence type="ECO:0000256" key="7">
    <source>
        <dbReference type="ARBA" id="ARBA00022741"/>
    </source>
</evidence>
<feature type="non-terminal residue" evidence="18">
    <location>
        <position position="1059"/>
    </location>
</feature>
<dbReference type="Pfam" id="PF02867">
    <property type="entry name" value="Ribonuc_red_lgC"/>
    <property type="match status" value="2"/>
</dbReference>
<dbReference type="CDD" id="cd02888">
    <property type="entry name" value="RNR_II_dimer"/>
    <property type="match status" value="1"/>
</dbReference>
<feature type="region of interest" description="Disordered" evidence="14">
    <location>
        <begin position="1"/>
        <end position="37"/>
    </location>
</feature>
<dbReference type="Proteomes" id="UP000316609">
    <property type="component" value="Unassembled WGS sequence"/>
</dbReference>
<evidence type="ECO:0000256" key="4">
    <source>
        <dbReference type="ARBA" id="ARBA00014409"/>
    </source>
</evidence>
<dbReference type="InterPro" id="IPR000788">
    <property type="entry name" value="RNR_lg_C"/>
</dbReference>
<evidence type="ECO:0000259" key="17">
    <source>
        <dbReference type="Pfam" id="PF12637"/>
    </source>
</evidence>
<proteinExistence type="inferred from homology"/>
<dbReference type="PRINTS" id="PR01183">
    <property type="entry name" value="RIBORDTASEM1"/>
</dbReference>
<dbReference type="GO" id="GO:0050897">
    <property type="term" value="F:cobalt ion binding"/>
    <property type="evidence" value="ECO:0007669"/>
    <property type="project" value="InterPro"/>
</dbReference>
<dbReference type="InterPro" id="IPR024434">
    <property type="entry name" value="TSCPD_dom"/>
</dbReference>
<comment type="catalytic activity">
    <reaction evidence="12 13">
        <text>a 2'-deoxyribonucleoside 5'-diphosphate + [thioredoxin]-disulfide + H2O = a ribonucleoside 5'-diphosphate + [thioredoxin]-dithiol</text>
        <dbReference type="Rhea" id="RHEA:23252"/>
        <dbReference type="Rhea" id="RHEA-COMP:10698"/>
        <dbReference type="Rhea" id="RHEA-COMP:10700"/>
        <dbReference type="ChEBI" id="CHEBI:15377"/>
        <dbReference type="ChEBI" id="CHEBI:29950"/>
        <dbReference type="ChEBI" id="CHEBI:50058"/>
        <dbReference type="ChEBI" id="CHEBI:57930"/>
        <dbReference type="ChEBI" id="CHEBI:73316"/>
        <dbReference type="EC" id="1.17.4.1"/>
    </reaction>
</comment>
<protein>
    <recommendedName>
        <fullName evidence="4 13">Vitamin B12-dependent ribonucleotide reductase</fullName>
        <ecNumber evidence="3 13">1.17.4.1</ecNumber>
    </recommendedName>
</protein>